<evidence type="ECO:0000313" key="3">
    <source>
        <dbReference type="Proteomes" id="UP000005244"/>
    </source>
</evidence>
<accession>J6HA50</accession>
<proteinExistence type="predicted"/>
<feature type="domain" description="HTH cro/C1-type" evidence="1">
    <location>
        <begin position="7"/>
        <end position="59"/>
    </location>
</feature>
<dbReference type="PROSITE" id="PS50943">
    <property type="entry name" value="HTH_CROC1"/>
    <property type="match status" value="1"/>
</dbReference>
<organism evidence="2 3">
    <name type="scientific">Peptoanaerobacter stomatis</name>
    <dbReference type="NCBI Taxonomy" id="796937"/>
    <lineage>
        <taxon>Bacteria</taxon>
        <taxon>Bacillati</taxon>
        <taxon>Bacillota</taxon>
        <taxon>Clostridia</taxon>
        <taxon>Peptostreptococcales</taxon>
        <taxon>Filifactoraceae</taxon>
        <taxon>Peptoanaerobacter</taxon>
    </lineage>
</organism>
<dbReference type="InterPro" id="IPR010982">
    <property type="entry name" value="Lambda_DNA-bd_dom_sf"/>
</dbReference>
<dbReference type="SUPFAM" id="SSF47413">
    <property type="entry name" value="lambda repressor-like DNA-binding domains"/>
    <property type="match status" value="1"/>
</dbReference>
<dbReference type="Gene3D" id="1.10.260.40">
    <property type="entry name" value="lambda repressor-like DNA-binding domains"/>
    <property type="match status" value="1"/>
</dbReference>
<dbReference type="CDD" id="cd00093">
    <property type="entry name" value="HTH_XRE"/>
    <property type="match status" value="1"/>
</dbReference>
<dbReference type="EMBL" id="ALNK01000024">
    <property type="protein sequence ID" value="EJU22040.1"/>
    <property type="molecule type" value="Genomic_DNA"/>
</dbReference>
<dbReference type="GO" id="GO:0003677">
    <property type="term" value="F:DNA binding"/>
    <property type="evidence" value="ECO:0007669"/>
    <property type="project" value="UniProtKB-KW"/>
</dbReference>
<dbReference type="Proteomes" id="UP000005244">
    <property type="component" value="Unassembled WGS sequence"/>
</dbReference>
<dbReference type="AlphaFoldDB" id="J6HA50"/>
<dbReference type="InterPro" id="IPR001387">
    <property type="entry name" value="Cro/C1-type_HTH"/>
</dbReference>
<protein>
    <submittedName>
        <fullName evidence="2">DNA-binding helix-turn-helix protein</fullName>
    </submittedName>
</protein>
<dbReference type="SMART" id="SM00530">
    <property type="entry name" value="HTH_XRE"/>
    <property type="match status" value="1"/>
</dbReference>
<dbReference type="Pfam" id="PF01381">
    <property type="entry name" value="HTH_3"/>
    <property type="match status" value="1"/>
</dbReference>
<name>J6HA50_9FIRM</name>
<sequence length="100" mass="11410">MNTLDRIKLLVEQKGITIAELERRADIGNGVIRRWGTSLPTGDKLQRVARELNVTIDYLVNGEEDSKTLYIGRKASNLTDEDLELIDIMIDQLLKKNNKE</sequence>
<evidence type="ECO:0000259" key="1">
    <source>
        <dbReference type="PROSITE" id="PS50943"/>
    </source>
</evidence>
<reference evidence="2 3" key="1">
    <citation type="submission" date="2012-07" db="EMBL/GenBank/DDBJ databases">
        <authorList>
            <person name="Durkin A.S."/>
            <person name="McCorrison J."/>
            <person name="Torralba M."/>
            <person name="Gillis M."/>
            <person name="Methe B."/>
            <person name="Sutton G."/>
            <person name="Nelson K.E."/>
        </authorList>
    </citation>
    <scope>NUCLEOTIDE SEQUENCE [LARGE SCALE GENOMIC DNA]</scope>
    <source>
        <strain evidence="2 3">OBRC8</strain>
    </source>
</reference>
<keyword evidence="3" id="KW-1185">Reference proteome</keyword>
<keyword evidence="2" id="KW-0238">DNA-binding</keyword>
<comment type="caution">
    <text evidence="2">The sequence shown here is derived from an EMBL/GenBank/DDBJ whole genome shotgun (WGS) entry which is preliminary data.</text>
</comment>
<dbReference type="RefSeq" id="WP_009531177.1">
    <property type="nucleotide sequence ID" value="NZ_ALNK01000024.1"/>
</dbReference>
<gene>
    <name evidence="2" type="ORF">HMPREF1143_0457</name>
</gene>
<evidence type="ECO:0000313" key="2">
    <source>
        <dbReference type="EMBL" id="EJU22040.1"/>
    </source>
</evidence>